<evidence type="ECO:0000313" key="3">
    <source>
        <dbReference type="EMBL" id="KAJ6440201.1"/>
    </source>
</evidence>
<evidence type="ECO:0000259" key="2">
    <source>
        <dbReference type="Pfam" id="PF06985"/>
    </source>
</evidence>
<dbReference type="AlphaFoldDB" id="A0AB34FP93"/>
<dbReference type="SUPFAM" id="SSF48403">
    <property type="entry name" value="Ankyrin repeat"/>
    <property type="match status" value="1"/>
</dbReference>
<gene>
    <name evidence="3" type="ORF">O9K51_08092</name>
</gene>
<keyword evidence="4" id="KW-1185">Reference proteome</keyword>
<organism evidence="3 4">
    <name type="scientific">Purpureocillium lavendulum</name>
    <dbReference type="NCBI Taxonomy" id="1247861"/>
    <lineage>
        <taxon>Eukaryota</taxon>
        <taxon>Fungi</taxon>
        <taxon>Dikarya</taxon>
        <taxon>Ascomycota</taxon>
        <taxon>Pezizomycotina</taxon>
        <taxon>Sordariomycetes</taxon>
        <taxon>Hypocreomycetidae</taxon>
        <taxon>Hypocreales</taxon>
        <taxon>Ophiocordycipitaceae</taxon>
        <taxon>Purpureocillium</taxon>
    </lineage>
</organism>
<comment type="caution">
    <text evidence="3">The sequence shown here is derived from an EMBL/GenBank/DDBJ whole genome shotgun (WGS) entry which is preliminary data.</text>
</comment>
<dbReference type="Proteomes" id="UP001163105">
    <property type="component" value="Unassembled WGS sequence"/>
</dbReference>
<accession>A0AB34FP93</accession>
<evidence type="ECO:0000256" key="1">
    <source>
        <dbReference type="PROSITE-ProRule" id="PRU00023"/>
    </source>
</evidence>
<dbReference type="InterPro" id="IPR052895">
    <property type="entry name" value="HetReg/Transcr_Mod"/>
</dbReference>
<dbReference type="PANTHER" id="PTHR24148">
    <property type="entry name" value="ANKYRIN REPEAT DOMAIN-CONTAINING PROTEIN 39 HOMOLOG-RELATED"/>
    <property type="match status" value="1"/>
</dbReference>
<reference evidence="3" key="1">
    <citation type="submission" date="2023-01" db="EMBL/GenBank/DDBJ databases">
        <title>The growth and conidiation of Purpureocillium lavendulum are regulated by nitrogen source and histone H3K14 acetylation.</title>
        <authorList>
            <person name="Tang P."/>
            <person name="Han J."/>
            <person name="Zhang C."/>
            <person name="Tang P."/>
            <person name="Qi F."/>
            <person name="Zhang K."/>
            <person name="Liang L."/>
        </authorList>
    </citation>
    <scope>NUCLEOTIDE SEQUENCE</scope>
    <source>
        <strain evidence="3">YMF1.00683</strain>
    </source>
</reference>
<dbReference type="Gene3D" id="1.25.40.20">
    <property type="entry name" value="Ankyrin repeat-containing domain"/>
    <property type="match status" value="1"/>
</dbReference>
<dbReference type="PANTHER" id="PTHR24148:SF73">
    <property type="entry name" value="HET DOMAIN PROTEIN (AFU_ORTHOLOGUE AFUA_8G01020)"/>
    <property type="match status" value="1"/>
</dbReference>
<dbReference type="InterPro" id="IPR010730">
    <property type="entry name" value="HET"/>
</dbReference>
<evidence type="ECO:0000313" key="4">
    <source>
        <dbReference type="Proteomes" id="UP001163105"/>
    </source>
</evidence>
<protein>
    <submittedName>
        <fullName evidence="3">Ankyrin and HET domain-containingprotein</fullName>
    </submittedName>
</protein>
<dbReference type="Pfam" id="PF06985">
    <property type="entry name" value="HET"/>
    <property type="match status" value="1"/>
</dbReference>
<dbReference type="Pfam" id="PF12796">
    <property type="entry name" value="Ank_2"/>
    <property type="match status" value="1"/>
</dbReference>
<name>A0AB34FP93_9HYPO</name>
<dbReference type="InterPro" id="IPR036770">
    <property type="entry name" value="Ankyrin_rpt-contain_sf"/>
</dbReference>
<dbReference type="PROSITE" id="PS50297">
    <property type="entry name" value="ANK_REP_REGION"/>
    <property type="match status" value="2"/>
</dbReference>
<dbReference type="PROSITE" id="PS50088">
    <property type="entry name" value="ANK_REPEAT"/>
    <property type="match status" value="2"/>
</dbReference>
<sequence length="860" mass="96202">MGEDPSSSSIPFKYDALPGPSHIRLLQRLDPADDGTLRFSLVTQDIDNDARKPYYCLSYTWGNPFAHGNHFREHFDAVAPQYDEANKVRVLVDEREMLIQKNLHDALSLIPQNTFAEYVNSPIDGTNGRTWLHIAAARGRVSTVQMWLTCGADINKLDDEGHNALHYAAGNGKPECIPLLIENGCRADVKDMKGATPIDVARDSGDNEAVSLLESCDKAVATDGAAKGRISPVQGTVFIWADAICINQDDVDEKSAQVTMMDRIYSDASYVIAWLGPPDEHTEVAIQTLTTLRSHLKKFEGSEIEPFSGKAKDKYAEAGVPYISRREWIALASLFQRQWFRRAWIVQEAILPRALLMYTGTTLVPWRNLGQVAEAIRHMEAKLGTHLSTGFIPRQDAAVPVNWNMAEVSKWRRFKSYATEEKDTAQEYRDFFTLRHLLSNFLTFLASDPRDKVFAYYGLLNLFASERRKVDYHMPLSSIYTIATRELIASEGNLAALSLCVYQQQRQPGLPSWVPDFGLGASNAISTNFAADKGLEYVAPKAEAPDNPELRIRAGFVGKISKVGGRSGTKPAEKLLFDRSWLTLPLSLRENGGYGENPCLSSILWTTLCMNMSAGSLFDTELYGDKAPLEQGIDFRYFVILLILAAADGKIREKLGLEITTDYDLNFYHHDYDPMKEDMEPVLADLDAFEEFDGKGNWLPTREEVLRYWNDFHCNLMRNTEMDEDGGPYDYYLPAGVTQENSRPFGNGYVMLHSKWGRKCQRFITAYSAVYGGRHLVTVNDRYLGMAGLPTRPGDEIWLAPGLHAFAVLRPIEADESGDGGGEAKDASRYEFVGTCYISGMMDGEVADLVSSRMVDVVLV</sequence>
<feature type="domain" description="Heterokaryon incompatibility" evidence="2">
    <location>
        <begin position="234"/>
        <end position="348"/>
    </location>
</feature>
<keyword evidence="1" id="KW-0040">ANK repeat</keyword>
<dbReference type="EMBL" id="JAQHRD010000006">
    <property type="protein sequence ID" value="KAJ6440201.1"/>
    <property type="molecule type" value="Genomic_DNA"/>
</dbReference>
<feature type="repeat" description="ANK" evidence="1">
    <location>
        <begin position="127"/>
        <end position="159"/>
    </location>
</feature>
<feature type="repeat" description="ANK" evidence="1">
    <location>
        <begin position="160"/>
        <end position="192"/>
    </location>
</feature>
<dbReference type="SMART" id="SM00248">
    <property type="entry name" value="ANK"/>
    <property type="match status" value="3"/>
</dbReference>
<dbReference type="InterPro" id="IPR002110">
    <property type="entry name" value="Ankyrin_rpt"/>
</dbReference>
<proteinExistence type="predicted"/>